<sequence>MTATQQTQFRITDAAQARALRQQHHFLARFLTPHSPSDIAVSVGMAPNLAHHHARKLAGLGLLIRLERKAGKVAYQLAAREFVVASRLLPPEDGLGNGTADMRELSAAFLHAYERSWGVMQGDEDGTFSFGDHIIPAPPISLLDKPAVEPYPTHFDALTLRLTPERYARLARALSNLIAEVAAEPLTNEGQACTLAVLAFEGVPGEAGGEMRGMSRRLNSFLGAEGATQH</sequence>
<accession>A0A172T6D8</accession>
<dbReference type="OrthoDB" id="67194at2"/>
<dbReference type="RefSeq" id="WP_064013551.1">
    <property type="nucleotide sequence ID" value="NZ_CP011387.1"/>
</dbReference>
<name>A0A172T6D8_9DEIO</name>
<dbReference type="CDD" id="cd00090">
    <property type="entry name" value="HTH_ARSR"/>
    <property type="match status" value="1"/>
</dbReference>
<dbReference type="KEGG" id="dpu:SU48_00585"/>
<evidence type="ECO:0000313" key="2">
    <source>
        <dbReference type="Proteomes" id="UP000077363"/>
    </source>
</evidence>
<proteinExistence type="predicted"/>
<dbReference type="EMBL" id="CP011387">
    <property type="protein sequence ID" value="ANE42506.1"/>
    <property type="molecule type" value="Genomic_DNA"/>
</dbReference>
<dbReference type="PATRIC" id="fig|1182568.3.peg.121"/>
<reference evidence="1 2" key="1">
    <citation type="submission" date="2015-01" db="EMBL/GenBank/DDBJ databases">
        <title>Deinococcus puniceus/DY1/ whole genome sequencing.</title>
        <authorList>
            <person name="Kim M.K."/>
            <person name="Srinivasan S."/>
            <person name="Lee J.-J."/>
        </authorList>
    </citation>
    <scope>NUCLEOTIDE SEQUENCE [LARGE SCALE GENOMIC DNA]</scope>
    <source>
        <strain evidence="1 2">DY1</strain>
    </source>
</reference>
<gene>
    <name evidence="1" type="ORF">SU48_00585</name>
</gene>
<evidence type="ECO:0000313" key="1">
    <source>
        <dbReference type="EMBL" id="ANE42506.1"/>
    </source>
</evidence>
<organism evidence="1 2">
    <name type="scientific">Deinococcus puniceus</name>
    <dbReference type="NCBI Taxonomy" id="1182568"/>
    <lineage>
        <taxon>Bacteria</taxon>
        <taxon>Thermotogati</taxon>
        <taxon>Deinococcota</taxon>
        <taxon>Deinococci</taxon>
        <taxon>Deinococcales</taxon>
        <taxon>Deinococcaceae</taxon>
        <taxon>Deinococcus</taxon>
    </lineage>
</organism>
<dbReference type="Proteomes" id="UP000077363">
    <property type="component" value="Chromosome"/>
</dbReference>
<dbReference type="AlphaFoldDB" id="A0A172T6D8"/>
<dbReference type="InterPro" id="IPR011991">
    <property type="entry name" value="ArsR-like_HTH"/>
</dbReference>
<dbReference type="STRING" id="1182568.SU48_00585"/>
<protein>
    <submittedName>
        <fullName evidence="1">Uncharacterized protein</fullName>
    </submittedName>
</protein>
<keyword evidence="2" id="KW-1185">Reference proteome</keyword>